<reference evidence="1" key="1">
    <citation type="submission" date="2018-02" db="EMBL/GenBank/DDBJ databases">
        <title>Rhizophora mucronata_Transcriptome.</title>
        <authorList>
            <person name="Meera S.P."/>
            <person name="Sreeshan A."/>
            <person name="Augustine A."/>
        </authorList>
    </citation>
    <scope>NUCLEOTIDE SEQUENCE</scope>
    <source>
        <tissue evidence="1">Leaf</tissue>
    </source>
</reference>
<name>A0A2P2IZW6_RHIMU</name>
<evidence type="ECO:0000313" key="1">
    <source>
        <dbReference type="EMBL" id="MBW86794.1"/>
    </source>
</evidence>
<organism evidence="1">
    <name type="scientific">Rhizophora mucronata</name>
    <name type="common">Asiatic mangrove</name>
    <dbReference type="NCBI Taxonomy" id="61149"/>
    <lineage>
        <taxon>Eukaryota</taxon>
        <taxon>Viridiplantae</taxon>
        <taxon>Streptophyta</taxon>
        <taxon>Embryophyta</taxon>
        <taxon>Tracheophyta</taxon>
        <taxon>Spermatophyta</taxon>
        <taxon>Magnoliopsida</taxon>
        <taxon>eudicotyledons</taxon>
        <taxon>Gunneridae</taxon>
        <taxon>Pentapetalae</taxon>
        <taxon>rosids</taxon>
        <taxon>fabids</taxon>
        <taxon>Malpighiales</taxon>
        <taxon>Rhizophoraceae</taxon>
        <taxon>Rhizophora</taxon>
    </lineage>
</organism>
<accession>A0A2P2IZW6</accession>
<proteinExistence type="predicted"/>
<dbReference type="AlphaFoldDB" id="A0A2P2IZW6"/>
<protein>
    <submittedName>
        <fullName evidence="1">Uncharacterized protein</fullName>
    </submittedName>
</protein>
<dbReference type="EMBL" id="GGEC01006311">
    <property type="protein sequence ID" value="MBW86794.1"/>
    <property type="molecule type" value="Transcribed_RNA"/>
</dbReference>
<sequence length="48" mass="5506">MLLRTRLSLVGKKPLQAFQTKCLAFPSTCKWQFFFTSYCNGRIRCGGT</sequence>